<dbReference type="AlphaFoldDB" id="A0A9P0TD57"/>
<evidence type="ECO:0000256" key="1">
    <source>
        <dbReference type="SAM" id="SignalP"/>
    </source>
</evidence>
<evidence type="ECO:0000313" key="2">
    <source>
        <dbReference type="EMBL" id="CAH4027453.1"/>
    </source>
</evidence>
<dbReference type="EMBL" id="CALOZG010000005">
    <property type="protein sequence ID" value="CAH4027453.1"/>
    <property type="molecule type" value="Genomic_DNA"/>
</dbReference>
<evidence type="ECO:0008006" key="4">
    <source>
        <dbReference type="Google" id="ProtNLM"/>
    </source>
</evidence>
<reference evidence="2" key="1">
    <citation type="submission" date="2022-05" db="EMBL/GenBank/DDBJ databases">
        <authorList>
            <person name="Okamura Y."/>
        </authorList>
    </citation>
    <scope>NUCLEOTIDE SEQUENCE</scope>
</reference>
<sequence>MNTRVHYLFYFFASVASIVVNVDEPKLKHNEKVELSPLLISCGLNDIIIISAPILTNTSKYYLHRPNGGTVTLDLQPKLRANNVSTDEYNDIQITYFTSGIRIICPVNKYRIFNVNEAGSIFNPMDTFQEKELQLEGNEFMIGPLSVEDHGNWVLSIYYIRNGRWIEVFQVISVEIIEIIPAKPPKPVLNVGEDLEISFAYPIDNMTSCEITAPRSTYDRFYDRSRHSFESCGFLIPNITREDAGLWRIVGVGQIVYEATAFVTIKDVFL</sequence>
<gene>
    <name evidence="2" type="ORF">PIBRA_LOCUS4662</name>
</gene>
<proteinExistence type="predicted"/>
<keyword evidence="1" id="KW-0732">Signal</keyword>
<evidence type="ECO:0000313" key="3">
    <source>
        <dbReference type="Proteomes" id="UP001152562"/>
    </source>
</evidence>
<comment type="caution">
    <text evidence="2">The sequence shown here is derived from an EMBL/GenBank/DDBJ whole genome shotgun (WGS) entry which is preliminary data.</text>
</comment>
<organism evidence="2 3">
    <name type="scientific">Pieris brassicae</name>
    <name type="common">White butterfly</name>
    <name type="synonym">Large white butterfly</name>
    <dbReference type="NCBI Taxonomy" id="7116"/>
    <lineage>
        <taxon>Eukaryota</taxon>
        <taxon>Metazoa</taxon>
        <taxon>Ecdysozoa</taxon>
        <taxon>Arthropoda</taxon>
        <taxon>Hexapoda</taxon>
        <taxon>Insecta</taxon>
        <taxon>Pterygota</taxon>
        <taxon>Neoptera</taxon>
        <taxon>Endopterygota</taxon>
        <taxon>Lepidoptera</taxon>
        <taxon>Glossata</taxon>
        <taxon>Ditrysia</taxon>
        <taxon>Papilionoidea</taxon>
        <taxon>Pieridae</taxon>
        <taxon>Pierinae</taxon>
        <taxon>Pieris</taxon>
    </lineage>
</organism>
<feature type="signal peptide" evidence="1">
    <location>
        <begin position="1"/>
        <end position="17"/>
    </location>
</feature>
<dbReference type="Proteomes" id="UP001152562">
    <property type="component" value="Unassembled WGS sequence"/>
</dbReference>
<name>A0A9P0TD57_PIEBR</name>
<keyword evidence="3" id="KW-1185">Reference proteome</keyword>
<accession>A0A9P0TD57</accession>
<feature type="chain" id="PRO_5040184141" description="Macroglobulin domain-containing protein" evidence="1">
    <location>
        <begin position="18"/>
        <end position="270"/>
    </location>
</feature>
<protein>
    <recommendedName>
        <fullName evidence="4">Macroglobulin domain-containing protein</fullName>
    </recommendedName>
</protein>